<organism evidence="8 9">
    <name type="scientific">Theobroma cacao</name>
    <name type="common">Cacao</name>
    <name type="synonym">Cocoa</name>
    <dbReference type="NCBI Taxonomy" id="3641"/>
    <lineage>
        <taxon>Eukaryota</taxon>
        <taxon>Viridiplantae</taxon>
        <taxon>Streptophyta</taxon>
        <taxon>Embryophyta</taxon>
        <taxon>Tracheophyta</taxon>
        <taxon>Spermatophyta</taxon>
        <taxon>Magnoliopsida</taxon>
        <taxon>eudicotyledons</taxon>
        <taxon>Gunneridae</taxon>
        <taxon>Pentapetalae</taxon>
        <taxon>rosids</taxon>
        <taxon>malvids</taxon>
        <taxon>Malvales</taxon>
        <taxon>Malvaceae</taxon>
        <taxon>Byttnerioideae</taxon>
        <taxon>Theobroma</taxon>
    </lineage>
</organism>
<sequence length="101" mass="11355">MSDKGKEIPNQKGANLIGDPIEEGHGAKLNVSMARLETDSLRKYCEHYKIEGMNFDSSREQMLNAVEQHFASQPPLNEQQVIPKFIYVARILKNAQGALNI</sequence>
<evidence type="ECO:0000256" key="3">
    <source>
        <dbReference type="ARBA" id="ARBA00022491"/>
    </source>
</evidence>
<dbReference type="InterPro" id="IPR038291">
    <property type="entry name" value="SAP30_C_sf"/>
</dbReference>
<reference evidence="8 9" key="1">
    <citation type="journal article" date="2013" name="Genome Biol.">
        <title>The genome sequence of the most widely cultivated cacao type and its use to identify candidate genes regulating pod color.</title>
        <authorList>
            <person name="Motamayor J.C."/>
            <person name="Mockaitis K."/>
            <person name="Schmutz J."/>
            <person name="Haiminen N."/>
            <person name="Iii D.L."/>
            <person name="Cornejo O."/>
            <person name="Findley S.D."/>
            <person name="Zheng P."/>
            <person name="Utro F."/>
            <person name="Royaert S."/>
            <person name="Saski C."/>
            <person name="Jenkins J."/>
            <person name="Podicheti R."/>
            <person name="Zhao M."/>
            <person name="Scheffler B.E."/>
            <person name="Stack J.C."/>
            <person name="Feltus F.A."/>
            <person name="Mustiga G.M."/>
            <person name="Amores F."/>
            <person name="Phillips W."/>
            <person name="Marelli J.P."/>
            <person name="May G.D."/>
            <person name="Shapiro H."/>
            <person name="Ma J."/>
            <person name="Bustamante C.D."/>
            <person name="Schnell R.J."/>
            <person name="Main D."/>
            <person name="Gilbert D."/>
            <person name="Parida L."/>
            <person name="Kuhn D.N."/>
        </authorList>
    </citation>
    <scope>NUCLEOTIDE SEQUENCE [LARGE SCALE GENOMIC DNA]</scope>
    <source>
        <strain evidence="9">cv. Matina 1-6</strain>
    </source>
</reference>
<evidence type="ECO:0000259" key="7">
    <source>
        <dbReference type="Pfam" id="PF13867"/>
    </source>
</evidence>
<keyword evidence="6" id="KW-0539">Nucleus</keyword>
<evidence type="ECO:0000256" key="5">
    <source>
        <dbReference type="ARBA" id="ARBA00023163"/>
    </source>
</evidence>
<dbReference type="Gene3D" id="6.10.160.20">
    <property type="match status" value="1"/>
</dbReference>
<dbReference type="HOGENOM" id="CLU_2296781_0_0_1"/>
<dbReference type="InParanoid" id="A0A061FWX5"/>
<dbReference type="PANTHER" id="PTHR13286:SF8">
    <property type="entry name" value="OS04G0166600 PROTEIN"/>
    <property type="match status" value="1"/>
</dbReference>
<keyword evidence="3" id="KW-0678">Repressor</keyword>
<evidence type="ECO:0000313" key="9">
    <source>
        <dbReference type="Proteomes" id="UP000026915"/>
    </source>
</evidence>
<comment type="subcellular location">
    <subcellularLocation>
        <location evidence="1">Nucleus</location>
    </subcellularLocation>
</comment>
<evidence type="ECO:0000256" key="1">
    <source>
        <dbReference type="ARBA" id="ARBA00004123"/>
    </source>
</evidence>
<gene>
    <name evidence="8" type="ORF">TCM_044357</name>
</gene>
<dbReference type="GO" id="GO:0003712">
    <property type="term" value="F:transcription coregulator activity"/>
    <property type="evidence" value="ECO:0000318"/>
    <property type="project" value="GO_Central"/>
</dbReference>
<evidence type="ECO:0000313" key="8">
    <source>
        <dbReference type="EMBL" id="EOY19299.1"/>
    </source>
</evidence>
<dbReference type="Pfam" id="PF13867">
    <property type="entry name" value="SAP30_Sin3_bdg"/>
    <property type="match status" value="1"/>
</dbReference>
<dbReference type="PANTHER" id="PTHR13286">
    <property type="entry name" value="SAP30"/>
    <property type="match status" value="1"/>
</dbReference>
<dbReference type="Proteomes" id="UP000026915">
    <property type="component" value="Chromosome 10"/>
</dbReference>
<evidence type="ECO:0000256" key="4">
    <source>
        <dbReference type="ARBA" id="ARBA00023015"/>
    </source>
</evidence>
<comment type="similarity">
    <text evidence="2">Belongs to the SAP30 family.</text>
</comment>
<dbReference type="InterPro" id="IPR024145">
    <property type="entry name" value="His_deAcase_SAP30/SAP30L"/>
</dbReference>
<keyword evidence="4" id="KW-0805">Transcription regulation</keyword>
<protein>
    <recommendedName>
        <fullName evidence="7">Histone deacetylase complex subunit SAP30 Sin3 binding domain-containing protein</fullName>
    </recommendedName>
</protein>
<dbReference type="AlphaFoldDB" id="A0A061FWX5"/>
<evidence type="ECO:0000256" key="2">
    <source>
        <dbReference type="ARBA" id="ARBA00006283"/>
    </source>
</evidence>
<evidence type="ECO:0000256" key="6">
    <source>
        <dbReference type="ARBA" id="ARBA00023242"/>
    </source>
</evidence>
<dbReference type="InterPro" id="IPR025718">
    <property type="entry name" value="SAP30_Sin3-bd"/>
</dbReference>
<accession>A0A061FWX5</accession>
<feature type="domain" description="Histone deacetylase complex subunit SAP30 Sin3 binding" evidence="7">
    <location>
        <begin position="36"/>
        <end position="90"/>
    </location>
</feature>
<proteinExistence type="inferred from homology"/>
<dbReference type="EMBL" id="CM001888">
    <property type="protein sequence ID" value="EOY19299.1"/>
    <property type="molecule type" value="Genomic_DNA"/>
</dbReference>
<dbReference type="GO" id="GO:0000118">
    <property type="term" value="C:histone deacetylase complex"/>
    <property type="evidence" value="ECO:0000318"/>
    <property type="project" value="GO_Central"/>
</dbReference>
<dbReference type="Gramene" id="EOY19299">
    <property type="protein sequence ID" value="EOY19299"/>
    <property type="gene ID" value="TCM_044357"/>
</dbReference>
<keyword evidence="9" id="KW-1185">Reference proteome</keyword>
<keyword evidence="5" id="KW-0804">Transcription</keyword>
<name>A0A061FWX5_THECC</name>
<dbReference type="GO" id="GO:0006355">
    <property type="term" value="P:regulation of DNA-templated transcription"/>
    <property type="evidence" value="ECO:0000318"/>
    <property type="project" value="GO_Central"/>
</dbReference>